<proteinExistence type="predicted"/>
<dbReference type="Proteomes" id="UP000013248">
    <property type="component" value="Unassembled WGS sequence"/>
</dbReference>
<dbReference type="EMBL" id="APRP01000014">
    <property type="protein sequence ID" value="ENX02608.1"/>
    <property type="molecule type" value="Genomic_DNA"/>
</dbReference>
<dbReference type="RefSeq" id="WP_005215629.1">
    <property type="nucleotide sequence ID" value="NZ_KB850089.1"/>
</dbReference>
<dbReference type="PATRIC" id="fig|1217705.3.peg.1011"/>
<reference evidence="1 2" key="1">
    <citation type="submission" date="2013-02" db="EMBL/GenBank/DDBJ databases">
        <title>The Genome Sequence of Acinetobacter sp. ANC 3862.</title>
        <authorList>
            <consortium name="The Broad Institute Genome Sequencing Platform"/>
            <consortium name="The Broad Institute Genome Sequencing Center for Infectious Disease"/>
            <person name="Cerqueira G."/>
            <person name="Feldgarden M."/>
            <person name="Courvalin P."/>
            <person name="Perichon B."/>
            <person name="Grillot-Courvalin C."/>
            <person name="Clermont D."/>
            <person name="Rocha E."/>
            <person name="Yoon E.-J."/>
            <person name="Nemec A."/>
            <person name="Walker B."/>
            <person name="Young S.K."/>
            <person name="Zeng Q."/>
            <person name="Gargeya S."/>
            <person name="Fitzgerald M."/>
            <person name="Haas B."/>
            <person name="Abouelleil A."/>
            <person name="Alvarado L."/>
            <person name="Arachchi H.M."/>
            <person name="Berlin A.M."/>
            <person name="Chapman S.B."/>
            <person name="Dewar J."/>
            <person name="Goldberg J."/>
            <person name="Griggs A."/>
            <person name="Gujja S."/>
            <person name="Hansen M."/>
            <person name="Howarth C."/>
            <person name="Imamovic A."/>
            <person name="Larimer J."/>
            <person name="McCowan C."/>
            <person name="Murphy C."/>
            <person name="Neiman D."/>
            <person name="Pearson M."/>
            <person name="Priest M."/>
            <person name="Roberts A."/>
            <person name="Saif S."/>
            <person name="Shea T."/>
            <person name="Sisk P."/>
            <person name="Sykes S."/>
            <person name="Wortman J."/>
            <person name="Nusbaum C."/>
            <person name="Birren B."/>
        </authorList>
    </citation>
    <scope>NUCLEOTIDE SEQUENCE [LARGE SCALE GENOMIC DNA]</scope>
    <source>
        <strain evidence="1 2">ANC 3862</strain>
    </source>
</reference>
<sequence>MLLSELLRRFRVDANDKVEPYFNEDIDVIAWLNDAVNEACTRGRLLHESQNPDVCQIPITTSNSQYPLHPSIYELTLVWFEPDNGFRGSNLALVSPEYLDQRYRSENWRRLKGMPQFAIQDDTTIRLVPAPDLTGELQLEGYRVPIVHMENDNDMPEINQIHHVHLIQWALYKAFSVPDSEFFDPNRAAIAEQVFTDYFGLRPDSDLRRMAREDTPQIVQPFFP</sequence>
<comment type="caution">
    <text evidence="1">The sequence shown here is derived from an EMBL/GenBank/DDBJ whole genome shotgun (WGS) entry which is preliminary data.</text>
</comment>
<accession>N9M258</accession>
<dbReference type="InterPro" id="IPR056209">
    <property type="entry name" value="SU10_adaptor"/>
</dbReference>
<dbReference type="STRING" id="1217705.F900_01054"/>
<gene>
    <name evidence="1" type="ORF">F900_01054</name>
</gene>
<evidence type="ECO:0000313" key="1">
    <source>
        <dbReference type="EMBL" id="ENX02608.1"/>
    </source>
</evidence>
<dbReference type="eggNOG" id="ENOG50336GQ">
    <property type="taxonomic scope" value="Bacteria"/>
</dbReference>
<protein>
    <submittedName>
        <fullName evidence="1">Uncharacterized protein</fullName>
    </submittedName>
</protein>
<dbReference type="Pfam" id="PF24175">
    <property type="entry name" value="SU10_adaptor"/>
    <property type="match status" value="1"/>
</dbReference>
<dbReference type="AlphaFoldDB" id="N9M258"/>
<dbReference type="HOGENOM" id="CLU_1229018_0_0_6"/>
<name>N9M258_9GAMM</name>
<organism evidence="1 2">
    <name type="scientific">Acinetobacter modestus</name>
    <dbReference type="NCBI Taxonomy" id="1776740"/>
    <lineage>
        <taxon>Bacteria</taxon>
        <taxon>Pseudomonadati</taxon>
        <taxon>Pseudomonadota</taxon>
        <taxon>Gammaproteobacteria</taxon>
        <taxon>Moraxellales</taxon>
        <taxon>Moraxellaceae</taxon>
        <taxon>Acinetobacter</taxon>
    </lineage>
</organism>
<evidence type="ECO:0000313" key="2">
    <source>
        <dbReference type="Proteomes" id="UP000013248"/>
    </source>
</evidence>